<feature type="transmembrane region" description="Helical" evidence="4">
    <location>
        <begin position="142"/>
        <end position="160"/>
    </location>
</feature>
<keyword evidence="4" id="KW-1133">Transmembrane helix</keyword>
<feature type="transmembrane region" description="Helical" evidence="4">
    <location>
        <begin position="166"/>
        <end position="187"/>
    </location>
</feature>
<gene>
    <name evidence="5" type="ORF">HNQ81_001402</name>
</gene>
<organism evidence="5 6">
    <name type="scientific">Desulfoprunum benzoelyticum</name>
    <dbReference type="NCBI Taxonomy" id="1506996"/>
    <lineage>
        <taxon>Bacteria</taxon>
        <taxon>Pseudomonadati</taxon>
        <taxon>Thermodesulfobacteriota</taxon>
        <taxon>Desulfobulbia</taxon>
        <taxon>Desulfobulbales</taxon>
        <taxon>Desulfobulbaceae</taxon>
        <taxon>Desulfoprunum</taxon>
    </lineage>
</organism>
<proteinExistence type="predicted"/>
<reference evidence="5 6" key="1">
    <citation type="submission" date="2020-08" db="EMBL/GenBank/DDBJ databases">
        <title>Genomic Encyclopedia of Type Strains, Phase IV (KMG-IV): sequencing the most valuable type-strain genomes for metagenomic binning, comparative biology and taxonomic classification.</title>
        <authorList>
            <person name="Goeker M."/>
        </authorList>
    </citation>
    <scope>NUCLEOTIDE SEQUENCE [LARGE SCALE GENOMIC DNA]</scope>
    <source>
        <strain evidence="5 6">DSM 28570</strain>
    </source>
</reference>
<feature type="transmembrane region" description="Helical" evidence="4">
    <location>
        <begin position="378"/>
        <end position="397"/>
    </location>
</feature>
<feature type="transmembrane region" description="Helical" evidence="4">
    <location>
        <begin position="409"/>
        <end position="428"/>
    </location>
</feature>
<dbReference type="RefSeq" id="WP_183349658.1">
    <property type="nucleotide sequence ID" value="NZ_JACHEO010000006.1"/>
</dbReference>
<dbReference type="Proteomes" id="UP000539642">
    <property type="component" value="Unassembled WGS sequence"/>
</dbReference>
<feature type="transmembrane region" description="Helical" evidence="4">
    <location>
        <begin position="313"/>
        <end position="340"/>
    </location>
</feature>
<sequence>MNISEDAYPTKFTGFTTQSIWWHLHSFGILFLFIVISYSNTLSTDWHLDDFPNIIENEKLHLTSFNLDSINQVFFAHPREEGRLFRPVAYLSFALNWYLGADNVFGYHLVNILFHWGTAVLLYLVVLQLLETPVLQKRSISTKHQAALLTALLWAMNPVQTQAVTYIVQRMAVLATLFFLAAFLCYLMGRRDRPRMKQFYWFLAGLVCFVLSLGSKENVITLPAVLVLVEGFFFQSFSKIKKQHILLGAGLLFICGVAAYLLTNGNPLGSIFNYEHRSFTLWQRVLTESRIMVFYLSLLFFPAPFRLSLDHDVILSTSLFQPLTTIFSITFLVVLTLWALWKHKTWPITSFAILFFLLNHVIESSVFPLELIFEHRNYLPSLFLFLPIAVLLVDAYNGERLQTAPVLRHTLAGAVLLTLCALSVATYTRNNVWRTEQSLWEDGVAKAPGQSRPYINLAVTYQKLGRNDEAFELSRQSLSKNSPTPTKDRMRAYNNMGNIAAGKGNYKEAIGYYQQALQANENESSHYYLYKTLLADRQFDAAKKELEGLMQKNPNDGHLMTNMGVVLALEGQYPQAIAMLHATLDTADKKSFAHIRTVATLGSILSRNGDYQGAEQQFKTLFSISEPRLPLLCVIGNHLRQNNREAAKAQLKELYKHFRSEDLLSTVTSAASQEILFPVDTQELIDFIRSTSDPGQTPDDRKL</sequence>
<feature type="transmembrane region" description="Helical" evidence="4">
    <location>
        <begin position="199"/>
        <end position="214"/>
    </location>
</feature>
<evidence type="ECO:0000256" key="3">
    <source>
        <dbReference type="PROSITE-ProRule" id="PRU00339"/>
    </source>
</evidence>
<feature type="transmembrane region" description="Helical" evidence="4">
    <location>
        <begin position="220"/>
        <end position="237"/>
    </location>
</feature>
<dbReference type="GO" id="GO:0000030">
    <property type="term" value="F:mannosyltransferase activity"/>
    <property type="evidence" value="ECO:0007669"/>
    <property type="project" value="TreeGrafter"/>
</dbReference>
<keyword evidence="6" id="KW-1185">Reference proteome</keyword>
<keyword evidence="1" id="KW-0677">Repeat</keyword>
<dbReference type="SMART" id="SM00028">
    <property type="entry name" value="TPR"/>
    <property type="match status" value="4"/>
</dbReference>
<dbReference type="InterPro" id="IPR011990">
    <property type="entry name" value="TPR-like_helical_dom_sf"/>
</dbReference>
<dbReference type="GO" id="GO:0030968">
    <property type="term" value="P:endoplasmic reticulum unfolded protein response"/>
    <property type="evidence" value="ECO:0007669"/>
    <property type="project" value="TreeGrafter"/>
</dbReference>
<evidence type="ECO:0000256" key="2">
    <source>
        <dbReference type="ARBA" id="ARBA00022803"/>
    </source>
</evidence>
<dbReference type="Pfam" id="PF13424">
    <property type="entry name" value="TPR_12"/>
    <property type="match status" value="1"/>
</dbReference>
<feature type="transmembrane region" description="Helical" evidence="4">
    <location>
        <begin position="346"/>
        <end position="366"/>
    </location>
</feature>
<keyword evidence="2 3" id="KW-0802">TPR repeat</keyword>
<accession>A0A840UYE3</accession>
<comment type="caution">
    <text evidence="5">The sequence shown here is derived from an EMBL/GenBank/DDBJ whole genome shotgun (WGS) entry which is preliminary data.</text>
</comment>
<feature type="repeat" description="TPR" evidence="3">
    <location>
        <begin position="490"/>
        <end position="523"/>
    </location>
</feature>
<evidence type="ECO:0000313" key="6">
    <source>
        <dbReference type="Proteomes" id="UP000539642"/>
    </source>
</evidence>
<dbReference type="GO" id="GO:0035269">
    <property type="term" value="P:protein O-linked glycosylation via mannose"/>
    <property type="evidence" value="ECO:0007669"/>
    <property type="project" value="TreeGrafter"/>
</dbReference>
<dbReference type="PROSITE" id="PS50005">
    <property type="entry name" value="TPR"/>
    <property type="match status" value="1"/>
</dbReference>
<dbReference type="EMBL" id="JACHEO010000006">
    <property type="protein sequence ID" value="MBB5347678.1"/>
    <property type="molecule type" value="Genomic_DNA"/>
</dbReference>
<name>A0A840UYE3_9BACT</name>
<evidence type="ECO:0000256" key="1">
    <source>
        <dbReference type="ARBA" id="ARBA00022737"/>
    </source>
</evidence>
<dbReference type="Gene3D" id="1.25.40.10">
    <property type="entry name" value="Tetratricopeptide repeat domain"/>
    <property type="match status" value="1"/>
</dbReference>
<dbReference type="Pfam" id="PF14559">
    <property type="entry name" value="TPR_19"/>
    <property type="match status" value="1"/>
</dbReference>
<keyword evidence="4" id="KW-0472">Membrane</keyword>
<evidence type="ECO:0000313" key="5">
    <source>
        <dbReference type="EMBL" id="MBB5347678.1"/>
    </source>
</evidence>
<feature type="transmembrane region" description="Helical" evidence="4">
    <location>
        <begin position="112"/>
        <end position="130"/>
    </location>
</feature>
<dbReference type="PROSITE" id="PS50293">
    <property type="entry name" value="TPR_REGION"/>
    <property type="match status" value="1"/>
</dbReference>
<feature type="transmembrane region" description="Helical" evidence="4">
    <location>
        <begin position="20"/>
        <end position="38"/>
    </location>
</feature>
<feature type="transmembrane region" description="Helical" evidence="4">
    <location>
        <begin position="244"/>
        <end position="262"/>
    </location>
</feature>
<dbReference type="PANTHER" id="PTHR44227:SF3">
    <property type="entry name" value="PROTEIN O-MANNOSYL-TRANSFERASE TMTC4"/>
    <property type="match status" value="1"/>
</dbReference>
<dbReference type="AlphaFoldDB" id="A0A840UYE3"/>
<protein>
    <submittedName>
        <fullName evidence="5">Tetratricopeptide (TPR) repeat protein</fullName>
    </submittedName>
</protein>
<evidence type="ECO:0000256" key="4">
    <source>
        <dbReference type="SAM" id="Phobius"/>
    </source>
</evidence>
<dbReference type="SUPFAM" id="SSF48452">
    <property type="entry name" value="TPR-like"/>
    <property type="match status" value="1"/>
</dbReference>
<dbReference type="InterPro" id="IPR019734">
    <property type="entry name" value="TPR_rpt"/>
</dbReference>
<dbReference type="PANTHER" id="PTHR44227">
    <property type="match status" value="1"/>
</dbReference>
<keyword evidence="4" id="KW-0812">Transmembrane</keyword>
<dbReference type="InterPro" id="IPR052346">
    <property type="entry name" value="O-mannosyl-transferase_TMTC"/>
</dbReference>